<dbReference type="PANTHER" id="PTHR45931:SF2">
    <property type="entry name" value="E3 UBIQUITIN-PROTEIN LIGASE RNF6"/>
    <property type="match status" value="1"/>
</dbReference>
<dbReference type="EC" id="2.3.2.27" evidence="4"/>
<feature type="region of interest" description="Disordered" evidence="13">
    <location>
        <begin position="83"/>
        <end position="105"/>
    </location>
</feature>
<keyword evidence="8" id="KW-0833">Ubl conjugation pathway</keyword>
<evidence type="ECO:0000256" key="3">
    <source>
        <dbReference type="ARBA" id="ARBA00004906"/>
    </source>
</evidence>
<feature type="non-terminal residue" evidence="15">
    <location>
        <position position="1"/>
    </location>
</feature>
<dbReference type="Pfam" id="PF13639">
    <property type="entry name" value="zf-RING_2"/>
    <property type="match status" value="1"/>
</dbReference>
<dbReference type="GO" id="GO:0061630">
    <property type="term" value="F:ubiquitin protein ligase activity"/>
    <property type="evidence" value="ECO:0007669"/>
    <property type="project" value="UniProtKB-EC"/>
</dbReference>
<dbReference type="Pfam" id="PF25914">
    <property type="entry name" value="RNF6_N"/>
    <property type="match status" value="1"/>
</dbReference>
<dbReference type="GO" id="GO:0006511">
    <property type="term" value="P:ubiquitin-dependent protein catabolic process"/>
    <property type="evidence" value="ECO:0007669"/>
    <property type="project" value="TreeGrafter"/>
</dbReference>
<dbReference type="InterPro" id="IPR013083">
    <property type="entry name" value="Znf_RING/FYVE/PHD"/>
</dbReference>
<dbReference type="InterPro" id="IPR051834">
    <property type="entry name" value="RING_finger_E3_ligase"/>
</dbReference>
<keyword evidence="7 12" id="KW-0863">Zinc-finger</keyword>
<name>A0A7K7U6Y4_9CHAR</name>
<dbReference type="GO" id="GO:0016567">
    <property type="term" value="P:protein ubiquitination"/>
    <property type="evidence" value="ECO:0007669"/>
    <property type="project" value="TreeGrafter"/>
</dbReference>
<dbReference type="GO" id="GO:0005634">
    <property type="term" value="C:nucleus"/>
    <property type="evidence" value="ECO:0007669"/>
    <property type="project" value="UniProtKB-SubCell"/>
</dbReference>
<keyword evidence="9" id="KW-0862">Zinc</keyword>
<sequence>MDRSRHRAGNGNEQASSGEHGHGEDERQRQLERLSREEAYYQFINELNEEDYRLMRDRNLLGTPGEITAEELQQRLEGAKERLASQTDLDNREGEDSDVLGENSNGDSLLEWLNTFRRTGNATRSGQSGNQTWRAVSRTNPNSGEFRFSLEININHEHNSFETAGEEYVGIDSSRMYLERRHQRSVSPVTPRTRSRTAREANIEASSTARSRSVRSSVVPSSEAASRPVSGRLRSRTRELTGLSQTNSARNSSAATGEQREMPERGTSTGVRRGRARTSVRMGTNQRLEILRLRSTLSSRSRSPLQRQGDTAHSEERVQRQDRNAQQVSRSRRQTAQAFPQPAEEQARGNTQTPQLSGVAPSLGVTLEEEESSRPAAAVRRHPTITLDLQVRRIRPGENRDRDSIASRTRSRVGMAENTVTFESDSGGFRRTISRSERAGIRTYVSTIRIPLRRISETGLGEPSSVALRSILRQIMTGFGELSSLMETESNSEVQRGGHHLPDLQPEQNNSSSANNSSDPSEISSRNGRAVEGIRETNGQSDDTQRYGRNNENQDNRQSQDANNLVENGTLPILRLAHFFLLNEDDDDDRLRGLTKEQIDNLSTRNYGDTHTENEISKTCSVCINEYVTGNKLRQLPCMHEFHIHCIDRWLSENSTCPICRQPVLGSNATDNG</sequence>
<feature type="compositionally biased region" description="Low complexity" evidence="13">
    <location>
        <begin position="509"/>
        <end position="527"/>
    </location>
</feature>
<feature type="region of interest" description="Disordered" evidence="13">
    <location>
        <begin position="1"/>
        <end position="32"/>
    </location>
</feature>
<evidence type="ECO:0000256" key="9">
    <source>
        <dbReference type="ARBA" id="ARBA00022833"/>
    </source>
</evidence>
<dbReference type="FunFam" id="3.30.40.10:FF:000054">
    <property type="entry name" value="E3 ubiquitin-protein ligase RLIM isoform X1"/>
    <property type="match status" value="1"/>
</dbReference>
<accession>A0A7K7U6Y4</accession>
<evidence type="ECO:0000256" key="1">
    <source>
        <dbReference type="ARBA" id="ARBA00000900"/>
    </source>
</evidence>
<evidence type="ECO:0000256" key="2">
    <source>
        <dbReference type="ARBA" id="ARBA00004123"/>
    </source>
</evidence>
<evidence type="ECO:0000259" key="14">
    <source>
        <dbReference type="PROSITE" id="PS50089"/>
    </source>
</evidence>
<evidence type="ECO:0000256" key="13">
    <source>
        <dbReference type="SAM" id="MobiDB-lite"/>
    </source>
</evidence>
<feature type="compositionally biased region" description="Basic and acidic residues" evidence="13">
    <location>
        <begin position="19"/>
        <end position="32"/>
    </location>
</feature>
<feature type="compositionally biased region" description="Low complexity" evidence="13">
    <location>
        <begin position="204"/>
        <end position="230"/>
    </location>
</feature>
<feature type="compositionally biased region" description="Polar residues" evidence="13">
    <location>
        <begin position="242"/>
        <end position="256"/>
    </location>
</feature>
<evidence type="ECO:0000256" key="7">
    <source>
        <dbReference type="ARBA" id="ARBA00022771"/>
    </source>
</evidence>
<evidence type="ECO:0000256" key="4">
    <source>
        <dbReference type="ARBA" id="ARBA00012483"/>
    </source>
</evidence>
<evidence type="ECO:0000256" key="12">
    <source>
        <dbReference type="PROSITE-ProRule" id="PRU00175"/>
    </source>
</evidence>
<dbReference type="AlphaFoldDB" id="A0A7K7U6Y4"/>
<feature type="region of interest" description="Disordered" evidence="13">
    <location>
        <begin position="487"/>
        <end position="563"/>
    </location>
</feature>
<comment type="pathway">
    <text evidence="3">Protein modification; protein ubiquitination.</text>
</comment>
<comment type="catalytic activity">
    <reaction evidence="1">
        <text>S-ubiquitinyl-[E2 ubiquitin-conjugating enzyme]-L-cysteine + [acceptor protein]-L-lysine = [E2 ubiquitin-conjugating enzyme]-L-cysteine + N(6)-ubiquitinyl-[acceptor protein]-L-lysine.</text>
        <dbReference type="EC" id="2.3.2.27"/>
    </reaction>
</comment>
<feature type="compositionally biased region" description="Basic and acidic residues" evidence="13">
    <location>
        <begin position="310"/>
        <end position="323"/>
    </location>
</feature>
<organism evidence="15 16">
    <name type="scientific">Ibidorhyncha struthersii</name>
    <dbReference type="NCBI Taxonomy" id="425643"/>
    <lineage>
        <taxon>Eukaryota</taxon>
        <taxon>Metazoa</taxon>
        <taxon>Chordata</taxon>
        <taxon>Craniata</taxon>
        <taxon>Vertebrata</taxon>
        <taxon>Euteleostomi</taxon>
        <taxon>Archelosauria</taxon>
        <taxon>Archosauria</taxon>
        <taxon>Dinosauria</taxon>
        <taxon>Saurischia</taxon>
        <taxon>Theropoda</taxon>
        <taxon>Coelurosauria</taxon>
        <taxon>Aves</taxon>
        <taxon>Neognathae</taxon>
        <taxon>Neoaves</taxon>
        <taxon>Charadriiformes</taxon>
        <taxon>Charadriidae</taxon>
        <taxon>Ibidorhyncha</taxon>
    </lineage>
</organism>
<dbReference type="Proteomes" id="UP000587655">
    <property type="component" value="Unassembled WGS sequence"/>
</dbReference>
<evidence type="ECO:0000256" key="6">
    <source>
        <dbReference type="ARBA" id="ARBA00022723"/>
    </source>
</evidence>
<dbReference type="GO" id="GO:0016874">
    <property type="term" value="F:ligase activity"/>
    <property type="evidence" value="ECO:0007669"/>
    <property type="project" value="UniProtKB-KW"/>
</dbReference>
<dbReference type="PANTHER" id="PTHR45931">
    <property type="entry name" value="SI:CH211-59O9.10"/>
    <property type="match status" value="1"/>
</dbReference>
<evidence type="ECO:0000256" key="5">
    <source>
        <dbReference type="ARBA" id="ARBA00022679"/>
    </source>
</evidence>
<evidence type="ECO:0000256" key="10">
    <source>
        <dbReference type="ARBA" id="ARBA00023242"/>
    </source>
</evidence>
<evidence type="ECO:0000256" key="11">
    <source>
        <dbReference type="ARBA" id="ARBA00038418"/>
    </source>
</evidence>
<comment type="caution">
    <text evidence="15">The sequence shown here is derived from an EMBL/GenBank/DDBJ whole genome shotgun (WGS) entry which is preliminary data.</text>
</comment>
<keyword evidence="5" id="KW-0808">Transferase</keyword>
<evidence type="ECO:0000256" key="8">
    <source>
        <dbReference type="ARBA" id="ARBA00022786"/>
    </source>
</evidence>
<dbReference type="SMART" id="SM00184">
    <property type="entry name" value="RING"/>
    <property type="match status" value="1"/>
</dbReference>
<dbReference type="SUPFAM" id="SSF57850">
    <property type="entry name" value="RING/U-box"/>
    <property type="match status" value="1"/>
</dbReference>
<feature type="region of interest" description="Disordered" evidence="13">
    <location>
        <begin position="180"/>
        <end position="378"/>
    </location>
</feature>
<feature type="compositionally biased region" description="Low complexity" evidence="13">
    <location>
        <begin position="293"/>
        <end position="305"/>
    </location>
</feature>
<feature type="compositionally biased region" description="Basic and acidic residues" evidence="13">
    <location>
        <begin position="83"/>
        <end position="94"/>
    </location>
</feature>
<dbReference type="PROSITE" id="PS50089">
    <property type="entry name" value="ZF_RING_2"/>
    <property type="match status" value="1"/>
</dbReference>
<feature type="compositionally biased region" description="Low complexity" evidence="13">
    <location>
        <begin position="334"/>
        <end position="344"/>
    </location>
</feature>
<protein>
    <recommendedName>
        <fullName evidence="4">RING-type E3 ubiquitin transferase</fullName>
        <ecNumber evidence="4">2.3.2.27</ecNumber>
    </recommendedName>
</protein>
<dbReference type="InterPro" id="IPR058896">
    <property type="entry name" value="RNF6/12_N"/>
</dbReference>
<feature type="region of interest" description="Disordered" evidence="13">
    <location>
        <begin position="120"/>
        <end position="140"/>
    </location>
</feature>
<keyword evidence="16" id="KW-1185">Reference proteome</keyword>
<comment type="subcellular location">
    <subcellularLocation>
        <location evidence="2">Nucleus</location>
    </subcellularLocation>
</comment>
<dbReference type="GO" id="GO:0008270">
    <property type="term" value="F:zinc ion binding"/>
    <property type="evidence" value="ECO:0007669"/>
    <property type="project" value="UniProtKB-KW"/>
</dbReference>
<feature type="compositionally biased region" description="Polar residues" evidence="13">
    <location>
        <begin position="537"/>
        <end position="563"/>
    </location>
</feature>
<dbReference type="GO" id="GO:0045893">
    <property type="term" value="P:positive regulation of DNA-templated transcription"/>
    <property type="evidence" value="ECO:0007669"/>
    <property type="project" value="TreeGrafter"/>
</dbReference>
<keyword evidence="6" id="KW-0479">Metal-binding</keyword>
<dbReference type="CDD" id="cd16673">
    <property type="entry name" value="RING-H2_RNF6"/>
    <property type="match status" value="1"/>
</dbReference>
<feature type="domain" description="RING-type" evidence="14">
    <location>
        <begin position="620"/>
        <end position="661"/>
    </location>
</feature>
<dbReference type="EMBL" id="VZSZ01007044">
    <property type="protein sequence ID" value="NXA24895.1"/>
    <property type="molecule type" value="Genomic_DNA"/>
</dbReference>
<proteinExistence type="inferred from homology"/>
<evidence type="ECO:0000313" key="15">
    <source>
        <dbReference type="EMBL" id="NXA24895.1"/>
    </source>
</evidence>
<feature type="non-terminal residue" evidence="15">
    <location>
        <position position="673"/>
    </location>
</feature>
<dbReference type="InterPro" id="IPR001841">
    <property type="entry name" value="Znf_RING"/>
</dbReference>
<reference evidence="15 16" key="1">
    <citation type="submission" date="2019-09" db="EMBL/GenBank/DDBJ databases">
        <title>Bird 10,000 Genomes (B10K) Project - Family phase.</title>
        <authorList>
            <person name="Zhang G."/>
        </authorList>
    </citation>
    <scope>NUCLEOTIDE SEQUENCE [LARGE SCALE GENOMIC DNA]</scope>
    <source>
        <strain evidence="15">B10K-DU-030-25</strain>
    </source>
</reference>
<keyword evidence="15" id="KW-0436">Ligase</keyword>
<evidence type="ECO:0000313" key="16">
    <source>
        <dbReference type="Proteomes" id="UP000587655"/>
    </source>
</evidence>
<gene>
    <name evidence="15" type="primary">Rnf6</name>
    <name evidence="15" type="ORF">IBISTR_R05879</name>
</gene>
<dbReference type="Gene3D" id="3.30.40.10">
    <property type="entry name" value="Zinc/RING finger domain, C3HC4 (zinc finger)"/>
    <property type="match status" value="1"/>
</dbReference>
<keyword evidence="10" id="KW-0539">Nucleus</keyword>
<comment type="similarity">
    <text evidence="11">Belongs to the RNF12 family.</text>
</comment>